<organism evidence="1 2">
    <name type="scientific">Suillus subaureus</name>
    <dbReference type="NCBI Taxonomy" id="48587"/>
    <lineage>
        <taxon>Eukaryota</taxon>
        <taxon>Fungi</taxon>
        <taxon>Dikarya</taxon>
        <taxon>Basidiomycota</taxon>
        <taxon>Agaricomycotina</taxon>
        <taxon>Agaricomycetes</taxon>
        <taxon>Agaricomycetidae</taxon>
        <taxon>Boletales</taxon>
        <taxon>Suillineae</taxon>
        <taxon>Suillaceae</taxon>
        <taxon>Suillus</taxon>
    </lineage>
</organism>
<comment type="caution">
    <text evidence="1">The sequence shown here is derived from an EMBL/GenBank/DDBJ whole genome shotgun (WGS) entry which is preliminary data.</text>
</comment>
<dbReference type="AlphaFoldDB" id="A0A9P7DQI1"/>
<reference evidence="1" key="1">
    <citation type="journal article" date="2020" name="New Phytol.">
        <title>Comparative genomics reveals dynamic genome evolution in host specialist ectomycorrhizal fungi.</title>
        <authorList>
            <person name="Lofgren L.A."/>
            <person name="Nguyen N.H."/>
            <person name="Vilgalys R."/>
            <person name="Ruytinx J."/>
            <person name="Liao H.L."/>
            <person name="Branco S."/>
            <person name="Kuo A."/>
            <person name="LaButti K."/>
            <person name="Lipzen A."/>
            <person name="Andreopoulos W."/>
            <person name="Pangilinan J."/>
            <person name="Riley R."/>
            <person name="Hundley H."/>
            <person name="Na H."/>
            <person name="Barry K."/>
            <person name="Grigoriev I.V."/>
            <person name="Stajich J.E."/>
            <person name="Kennedy P.G."/>
        </authorList>
    </citation>
    <scope>NUCLEOTIDE SEQUENCE</scope>
    <source>
        <strain evidence="1">MN1</strain>
    </source>
</reference>
<dbReference type="RefSeq" id="XP_041185920.1">
    <property type="nucleotide sequence ID" value="XM_041331978.1"/>
</dbReference>
<protein>
    <submittedName>
        <fullName evidence="1">Uncharacterized protein</fullName>
    </submittedName>
</protein>
<proteinExistence type="predicted"/>
<evidence type="ECO:0000313" key="2">
    <source>
        <dbReference type="Proteomes" id="UP000807769"/>
    </source>
</evidence>
<keyword evidence="2" id="KW-1185">Reference proteome</keyword>
<dbReference type="GeneID" id="64625995"/>
<feature type="non-terminal residue" evidence="1">
    <location>
        <position position="1"/>
    </location>
</feature>
<evidence type="ECO:0000313" key="1">
    <source>
        <dbReference type="EMBL" id="KAG1800608.1"/>
    </source>
</evidence>
<name>A0A9P7DQI1_9AGAM</name>
<dbReference type="OrthoDB" id="2691413at2759"/>
<dbReference type="EMBL" id="JABBWG010000111">
    <property type="protein sequence ID" value="KAG1800608.1"/>
    <property type="molecule type" value="Genomic_DNA"/>
</dbReference>
<accession>A0A9P7DQI1</accession>
<dbReference type="Proteomes" id="UP000807769">
    <property type="component" value="Unassembled WGS sequence"/>
</dbReference>
<sequence length="73" mass="8216">LPDKTSHKLYGNWTGVIPTLIKPLLTYLARTFRQPLEKLHPIISACITSSCAQKCTTIVCLFFDHKCIQASCH</sequence>
<gene>
    <name evidence="1" type="ORF">BJ212DRAFT_1287196</name>
</gene>